<dbReference type="GeneID" id="134286345"/>
<reference evidence="2" key="2">
    <citation type="submission" date="2025-05" db="UniProtKB">
        <authorList>
            <consortium name="EnsemblMetazoa"/>
        </authorList>
    </citation>
    <scope>IDENTIFICATION</scope>
    <source>
        <strain evidence="2">Foshan</strain>
    </source>
</reference>
<sequence length="218" mass="24788">MRQKKDERFAQFVLRLRQQVAECGFEKYSSDIAKVLTEITLIDVIAQGCTSNELRSRILKEDQTLPQIEALGAMIESVEEQVRGLSSFSTSEEKIYRIEERKADGSNVQTSGGKINHIVRSSTGNHNPNVRDRVACFSCGRHGHFSNSPHCPARNQECRNCKMRGHFETVCRKGKKRGAFNQSGQKESKKIRLVESTETNSEMQAENVEAEKTYYAFY</sequence>
<feature type="domain" description="CCHC-type" evidence="1">
    <location>
        <begin position="135"/>
        <end position="153"/>
    </location>
</feature>
<organism evidence="2 3">
    <name type="scientific">Aedes albopictus</name>
    <name type="common">Asian tiger mosquito</name>
    <name type="synonym">Stegomyia albopicta</name>
    <dbReference type="NCBI Taxonomy" id="7160"/>
    <lineage>
        <taxon>Eukaryota</taxon>
        <taxon>Metazoa</taxon>
        <taxon>Ecdysozoa</taxon>
        <taxon>Arthropoda</taxon>
        <taxon>Hexapoda</taxon>
        <taxon>Insecta</taxon>
        <taxon>Pterygota</taxon>
        <taxon>Neoptera</taxon>
        <taxon>Endopterygota</taxon>
        <taxon>Diptera</taxon>
        <taxon>Nematocera</taxon>
        <taxon>Culicoidea</taxon>
        <taxon>Culicidae</taxon>
        <taxon>Culicinae</taxon>
        <taxon>Aedini</taxon>
        <taxon>Aedes</taxon>
        <taxon>Stegomyia</taxon>
    </lineage>
</organism>
<protein>
    <recommendedName>
        <fullName evidence="1">CCHC-type domain-containing protein</fullName>
    </recommendedName>
</protein>
<reference evidence="3" key="1">
    <citation type="journal article" date="2015" name="Proc. Natl. Acad. Sci. U.S.A.">
        <title>Genome sequence of the Asian Tiger mosquito, Aedes albopictus, reveals insights into its biology, genetics, and evolution.</title>
        <authorList>
            <person name="Chen X.G."/>
            <person name="Jiang X."/>
            <person name="Gu J."/>
            <person name="Xu M."/>
            <person name="Wu Y."/>
            <person name="Deng Y."/>
            <person name="Zhang C."/>
            <person name="Bonizzoni M."/>
            <person name="Dermauw W."/>
            <person name="Vontas J."/>
            <person name="Armbruster P."/>
            <person name="Huang X."/>
            <person name="Yang Y."/>
            <person name="Zhang H."/>
            <person name="He W."/>
            <person name="Peng H."/>
            <person name="Liu Y."/>
            <person name="Wu K."/>
            <person name="Chen J."/>
            <person name="Lirakis M."/>
            <person name="Topalis P."/>
            <person name="Van Leeuwen T."/>
            <person name="Hall A.B."/>
            <person name="Jiang X."/>
            <person name="Thorpe C."/>
            <person name="Mueller R.L."/>
            <person name="Sun C."/>
            <person name="Waterhouse R.M."/>
            <person name="Yan G."/>
            <person name="Tu Z.J."/>
            <person name="Fang X."/>
            <person name="James A.A."/>
        </authorList>
    </citation>
    <scope>NUCLEOTIDE SEQUENCE [LARGE SCALE GENOMIC DNA]</scope>
    <source>
        <strain evidence="3">Foshan</strain>
    </source>
</reference>
<feature type="domain" description="CCHC-type" evidence="1">
    <location>
        <begin position="157"/>
        <end position="173"/>
    </location>
</feature>
<dbReference type="SUPFAM" id="SSF57756">
    <property type="entry name" value="Retrovirus zinc finger-like domains"/>
    <property type="match status" value="1"/>
</dbReference>
<name>A0ABM1Y9S7_AEDAL</name>
<dbReference type="SMART" id="SM00343">
    <property type="entry name" value="ZnF_C2HC"/>
    <property type="match status" value="2"/>
</dbReference>
<accession>A0ABM1Y9S7</accession>
<dbReference type="Gene3D" id="4.10.60.10">
    <property type="entry name" value="Zinc finger, CCHC-type"/>
    <property type="match status" value="1"/>
</dbReference>
<evidence type="ECO:0000259" key="1">
    <source>
        <dbReference type="SMART" id="SM00343"/>
    </source>
</evidence>
<keyword evidence="3" id="KW-1185">Reference proteome</keyword>
<dbReference type="InterPro" id="IPR001878">
    <property type="entry name" value="Znf_CCHC"/>
</dbReference>
<dbReference type="EnsemblMetazoa" id="AALFPA23_007118.R9430">
    <property type="protein sequence ID" value="AALFPA23_007118.P9430"/>
    <property type="gene ID" value="AALFPA23_007118"/>
</dbReference>
<proteinExistence type="predicted"/>
<evidence type="ECO:0000313" key="2">
    <source>
        <dbReference type="EnsemblMetazoa" id="AALFPA23_007118.P9430"/>
    </source>
</evidence>
<dbReference type="InterPro" id="IPR036875">
    <property type="entry name" value="Znf_CCHC_sf"/>
</dbReference>
<dbReference type="RefSeq" id="XP_062703937.1">
    <property type="nucleotide sequence ID" value="XM_062847953.1"/>
</dbReference>
<evidence type="ECO:0000313" key="3">
    <source>
        <dbReference type="Proteomes" id="UP000069940"/>
    </source>
</evidence>
<dbReference type="Proteomes" id="UP000069940">
    <property type="component" value="Unassembled WGS sequence"/>
</dbReference>